<proteinExistence type="predicted"/>
<name>A0A451BI72_9GAMM</name>
<evidence type="ECO:0000313" key="1">
    <source>
        <dbReference type="EMBL" id="VFK78001.1"/>
    </source>
</evidence>
<accession>A0A451BI72</accession>
<dbReference type="AlphaFoldDB" id="A0A451BI72"/>
<protein>
    <submittedName>
        <fullName evidence="1">Uncharacterized protein</fullName>
    </submittedName>
</protein>
<sequence>MILFEIIPRSVLIHLKSLFRLPFGPRKPFQRRQSLQFLYDIVVIYRVLIEKRIYCSQEWNELGIKDVIL</sequence>
<organism evidence="1">
    <name type="scientific">Candidatus Kentrum sp. SD</name>
    <dbReference type="NCBI Taxonomy" id="2126332"/>
    <lineage>
        <taxon>Bacteria</taxon>
        <taxon>Pseudomonadati</taxon>
        <taxon>Pseudomonadota</taxon>
        <taxon>Gammaproteobacteria</taxon>
        <taxon>Candidatus Kentrum</taxon>
    </lineage>
</organism>
<dbReference type="EMBL" id="CAADHB010000005">
    <property type="protein sequence ID" value="VFK78001.1"/>
    <property type="molecule type" value="Genomic_DNA"/>
</dbReference>
<reference evidence="1" key="1">
    <citation type="submission" date="2019-02" db="EMBL/GenBank/DDBJ databases">
        <authorList>
            <person name="Gruber-Vodicka R. H."/>
            <person name="Seah K. B. B."/>
        </authorList>
    </citation>
    <scope>NUCLEOTIDE SEQUENCE</scope>
    <source>
        <strain evidence="1">BECK_S127</strain>
    </source>
</reference>
<gene>
    <name evidence="1" type="ORF">BECKSD772D_GA0070982_10054</name>
</gene>